<keyword evidence="1" id="KW-1133">Transmembrane helix</keyword>
<feature type="transmembrane region" description="Helical" evidence="1">
    <location>
        <begin position="48"/>
        <end position="69"/>
    </location>
</feature>
<reference evidence="2" key="1">
    <citation type="submission" date="2014-11" db="EMBL/GenBank/DDBJ databases">
        <authorList>
            <person name="Amaro Gonzalez C."/>
        </authorList>
    </citation>
    <scope>NUCLEOTIDE SEQUENCE</scope>
</reference>
<dbReference type="EMBL" id="GBXM01012402">
    <property type="protein sequence ID" value="JAH96175.1"/>
    <property type="molecule type" value="Transcribed_RNA"/>
</dbReference>
<organism evidence="2">
    <name type="scientific">Anguilla anguilla</name>
    <name type="common">European freshwater eel</name>
    <name type="synonym">Muraena anguilla</name>
    <dbReference type="NCBI Taxonomy" id="7936"/>
    <lineage>
        <taxon>Eukaryota</taxon>
        <taxon>Metazoa</taxon>
        <taxon>Chordata</taxon>
        <taxon>Craniata</taxon>
        <taxon>Vertebrata</taxon>
        <taxon>Euteleostomi</taxon>
        <taxon>Actinopterygii</taxon>
        <taxon>Neopterygii</taxon>
        <taxon>Teleostei</taxon>
        <taxon>Anguilliformes</taxon>
        <taxon>Anguillidae</taxon>
        <taxon>Anguilla</taxon>
    </lineage>
</organism>
<dbReference type="AlphaFoldDB" id="A0A0E9X2N9"/>
<reference evidence="2" key="2">
    <citation type="journal article" date="2015" name="Fish Shellfish Immunol.">
        <title>Early steps in the European eel (Anguilla anguilla)-Vibrio vulnificus interaction in the gills: Role of the RtxA13 toxin.</title>
        <authorList>
            <person name="Callol A."/>
            <person name="Pajuelo D."/>
            <person name="Ebbesson L."/>
            <person name="Teles M."/>
            <person name="MacKenzie S."/>
            <person name="Amaro C."/>
        </authorList>
    </citation>
    <scope>NUCLEOTIDE SEQUENCE</scope>
</reference>
<proteinExistence type="predicted"/>
<protein>
    <submittedName>
        <fullName evidence="2">Uncharacterized protein</fullName>
    </submittedName>
</protein>
<evidence type="ECO:0000313" key="2">
    <source>
        <dbReference type="EMBL" id="JAH96175.1"/>
    </source>
</evidence>
<evidence type="ECO:0000256" key="1">
    <source>
        <dbReference type="SAM" id="Phobius"/>
    </source>
</evidence>
<sequence>MCTVLSTVLSMQFGGTETLDSYFQSMIEFTYVNELRKKKGNKKNKTNICRLSTFSSILHSTCFILFLVAETAQ</sequence>
<keyword evidence="1" id="KW-0812">Transmembrane</keyword>
<name>A0A0E9X2N9_ANGAN</name>
<keyword evidence="1" id="KW-0472">Membrane</keyword>
<accession>A0A0E9X2N9</accession>